<evidence type="ECO:0000313" key="3">
    <source>
        <dbReference type="Proteomes" id="UP000677054"/>
    </source>
</evidence>
<protein>
    <submittedName>
        <fullName evidence="2">Uncharacterized protein</fullName>
    </submittedName>
</protein>
<feature type="compositionally biased region" description="Basic and acidic residues" evidence="1">
    <location>
        <begin position="169"/>
        <end position="180"/>
    </location>
</feature>
<dbReference type="Proteomes" id="UP000677054">
    <property type="component" value="Unassembled WGS sequence"/>
</dbReference>
<feature type="region of interest" description="Disordered" evidence="1">
    <location>
        <begin position="309"/>
        <end position="339"/>
    </location>
</feature>
<dbReference type="EMBL" id="LR900417">
    <property type="protein sequence ID" value="CAD7245601.1"/>
    <property type="molecule type" value="Genomic_DNA"/>
</dbReference>
<name>A0A7R8X9W1_9CRUS</name>
<evidence type="ECO:0000256" key="1">
    <source>
        <dbReference type="SAM" id="MobiDB-lite"/>
    </source>
</evidence>
<keyword evidence="3" id="KW-1185">Reference proteome</keyword>
<reference evidence="2" key="1">
    <citation type="submission" date="2020-11" db="EMBL/GenBank/DDBJ databases">
        <authorList>
            <person name="Tran Van P."/>
        </authorList>
    </citation>
    <scope>NUCLEOTIDE SEQUENCE</scope>
</reference>
<feature type="compositionally biased region" description="Acidic residues" evidence="1">
    <location>
        <begin position="221"/>
        <end position="235"/>
    </location>
</feature>
<accession>A0A7R8X9W1</accession>
<feature type="region of interest" description="Disordered" evidence="1">
    <location>
        <begin position="158"/>
        <end position="253"/>
    </location>
</feature>
<feature type="compositionally biased region" description="Low complexity" evidence="1">
    <location>
        <begin position="411"/>
        <end position="434"/>
    </location>
</feature>
<feature type="region of interest" description="Disordered" evidence="1">
    <location>
        <begin position="358"/>
        <end position="434"/>
    </location>
</feature>
<dbReference type="EMBL" id="CAJPEV010000900">
    <property type="protein sequence ID" value="CAG0889388.1"/>
    <property type="molecule type" value="Genomic_DNA"/>
</dbReference>
<feature type="compositionally biased region" description="Basic and acidic residues" evidence="1">
    <location>
        <begin position="240"/>
        <end position="253"/>
    </location>
</feature>
<proteinExistence type="predicted"/>
<gene>
    <name evidence="2" type="ORF">DSTB1V02_LOCUS5472</name>
</gene>
<dbReference type="AlphaFoldDB" id="A0A7R8X9W1"/>
<sequence length="434" mass="47312">MFCQGQGTALIDKYDGLAGIGIIPYPHTLTAELGDGQVSSFMDAPPNLDEIPLPPPTPSNFGEEIKRSIMDSTYIPTPPIQQQHHTLVQIKNGERKTRGSGGEGGGLAGISELFNRIGATLNISSASQNPQRTIPPPPPPPTIPTFNQPIFTTSTLIGNGGKETPTMETPEHRGGGDADLRLVPPPPPPSWSSGLPHNFPTWPKESTNYDPCYPTGGSWEPGDEVGPEKDDDDDTPLSPPHHERGDTYSDVDYRIPFYEQKKDTDYRNLISLTGGDGDTDLRMSAMEPEPMDLEADSEADDPLSKVLAERMGVDPGPPPVYPPIDRFLVPLDEDDGDGDEEYLKEKVLTSPALHRSIPVPATNGLQPQPPPFDVGYDPSGRRGPFESLGPSRGRGYQGRPGPMWSGGGPRGPWRGPGFRGRPYRRPYNPRFRYR</sequence>
<evidence type="ECO:0000313" key="2">
    <source>
        <dbReference type="EMBL" id="CAD7245601.1"/>
    </source>
</evidence>
<organism evidence="2">
    <name type="scientific">Darwinula stevensoni</name>
    <dbReference type="NCBI Taxonomy" id="69355"/>
    <lineage>
        <taxon>Eukaryota</taxon>
        <taxon>Metazoa</taxon>
        <taxon>Ecdysozoa</taxon>
        <taxon>Arthropoda</taxon>
        <taxon>Crustacea</taxon>
        <taxon>Oligostraca</taxon>
        <taxon>Ostracoda</taxon>
        <taxon>Podocopa</taxon>
        <taxon>Podocopida</taxon>
        <taxon>Darwinulocopina</taxon>
        <taxon>Darwinuloidea</taxon>
        <taxon>Darwinulidae</taxon>
        <taxon>Darwinula</taxon>
    </lineage>
</organism>